<evidence type="ECO:0000256" key="4">
    <source>
        <dbReference type="ARBA" id="ARBA00022553"/>
    </source>
</evidence>
<keyword evidence="6 9" id="KW-0040">ANK repeat</keyword>
<dbReference type="PROSITE" id="PS50297">
    <property type="entry name" value="ANK_REP_REGION"/>
    <property type="match status" value="19"/>
</dbReference>
<evidence type="ECO:0000259" key="11">
    <source>
        <dbReference type="PROSITE" id="PS50017"/>
    </source>
</evidence>
<evidence type="ECO:0000256" key="2">
    <source>
        <dbReference type="ARBA" id="ARBA00004370"/>
    </source>
</evidence>
<feature type="repeat" description="ANK" evidence="9">
    <location>
        <begin position="478"/>
        <end position="510"/>
    </location>
</feature>
<dbReference type="Pfam" id="PF12796">
    <property type="entry name" value="Ank_2"/>
    <property type="match status" value="5"/>
</dbReference>
<keyword evidence="8" id="KW-0206">Cytoskeleton</keyword>
<evidence type="ECO:0000256" key="3">
    <source>
        <dbReference type="ARBA" id="ARBA00022490"/>
    </source>
</evidence>
<feature type="repeat" description="ANK" evidence="9">
    <location>
        <begin position="280"/>
        <end position="312"/>
    </location>
</feature>
<comment type="subcellular location">
    <subcellularLocation>
        <location evidence="1">Cytoplasm</location>
        <location evidence="1">Cytoskeleton</location>
    </subcellularLocation>
    <subcellularLocation>
        <location evidence="2">Membrane</location>
    </subcellularLocation>
</comment>
<sequence>MTKGTDPQHGSTKRGVGGESGESLLRAARAGDLKKVLDLINSGVSINDTNPTGLTALHLAAKEGHTAVVKELIHNGADVNATSKKGNTALHIASLAGHLGVVRALVDANANPNCQSVVGFTPLYMAAQENHLDVVILLLNKGANQSLTTEDGFTPLAVALQQGHDRVVATLLERDTRSRGGLPALHVAARKDDVNAANLLLMSPDANVNHQSQPGFTALHIAAHYGSTNVGALLIQRGADVNFQAKNNITPLHVAAKWGRVAMVKLLVDNGALVDGRTRDGLTPLHCAARSGHNSVCTMLIDAGCNPSAKTRNGLTPLHMAAQGNHDEVTCNLIARGASLQATTGDFLNPLHVAAHCGNVKVARILIEKGCDMNARALNGFTPLHIACKKGKVSVVELLLDRGAQISSTTEAGLTPLHVAAFIGSPDLVRLLLERGALVEQTTMRGETPLHLGARSCSLEVAELLLTHGAAVDAKAKDEQTPLHIATLCGSADMVFLLLKFGADPNTTTRDAYTALHIAAKDGRADIVQCLLASGANPDARTKRGFCPLHLAAKRGRAEAARTLLQVMRPELVNAVGRNGLTPLHMAAHYNHVPLVQLLLEFGAEADRPAGNGYTALHIAAKRNHQDLAALLLANDRDPKRSTNRESRCGFTPLHLAAQEGNADMVGLLLLNGADAEHKAKNGVTPMHLAALEDHVTVAQQLVQEGAQATSVTQSGYTPLHTACYAGRLNMGHSDIVYLLLEHGADPNARNSQGLTAAQIARHQHYLTIFDTLRAVTTVTTDWDDFKDTYDAEILLDLPEIAVTATEVVEAVESDEEGMVLSRKVDRTTAYPSQYQVECVKASSQASNTLHPSESAYENDLIWGEMEYLSQPLRNRQPTIGSGEAVPNWEFNKERDDITSLTGFTDAVAFSTDSSIMQTGQQLLNLSSDEQVLHETSVVPHHNASLSATLTSDLHMGETSKLLAGPGDHLDAEWEMETEPVMSTTKKPLTGGFLVSFLVDARGGLLESKRYPGMRFIIPPNASVGPLRIICRLLRYPPYAVQPPLNDGEGLACRLIEVGPVGVRFNAPILIEVPYCASLRSNQREIVVLRSENGEIWKEHPVDPTDQAVQDSLGEYFVDATPSAELRRRRVHRILTSTIPQYFALITRTRQDLVLVGPDGYVLTSSVDPQVKVTFPRGALQKKIRVGLQVQNVDPGLVAACLGSPRIAVSPIVTIEPRRRKFHRPIVVFIPLPTVAGKGAQQQQKGQAPPDLSTLRLLCSITGGTAPAIWEDITGSSPFSLQKDCVSFTTTVSARLWLIDCPNLSEISEMAMRVYNEATAVPYLGRFVIYARRHHPEEARVRCVCLTDDSEQKTLECQEGFEVVARSGEGCASSEPPTASPDSEVLVEFLHNRPVWLVTAGNLVPVATSHAASTTGITVVVDQLRFPSVRAFEENRLNVLLRIKDLNAPPAGQLAFMPQQRQPGGVSVDPLCVLDVILPPLVASSISEAEASVRRYSSQKDTAAAATGTGATATSLENFFNGGVKNGSSDEDCGSVGHPYGKCRMVESIARSDLDVKKVANNLGSDWVCLAPYLGLSARDVSDIRADGMDSDYKMALTCLTLWQERAGPQASGTALAYALKQVGREDVLRQSMQNISLVQTDAELSHALRSLEAADNAVTADQLEVEKTKKMITEKVGIQPHEDVIEPAAIDDRVVEMTISPPTETWPEHKVTSCEERKAALEALASQLGEDSFELPDAGGLADADYSDGVGEEEVVANTVIRQEQLQSAVPAFLLEEIERQEAATAAVVPPPPTEPLDVDVDTGSITAVVGVEGDTMITTPTDEVTSKPPVREDLIESESTQPPLKRTPEVAYGDSKSCWVTPEDAKAFPTSGGDVEAKVETEVEAVVVMEPVEAQGDVIIQPMVTPMCGVSKATWGRAQSPPPSPDFDIPLIVPTVVERLGEREDTWGKPQQLD</sequence>
<feature type="domain" description="ZU5" evidence="12">
    <location>
        <begin position="1150"/>
        <end position="1302"/>
    </location>
</feature>
<feature type="repeat" description="ANK" evidence="9">
    <location>
        <begin position="52"/>
        <end position="84"/>
    </location>
</feature>
<dbReference type="EMBL" id="JAKROA010000006">
    <property type="protein sequence ID" value="KAL5106049.1"/>
    <property type="molecule type" value="Genomic_DNA"/>
</dbReference>
<evidence type="ECO:0000259" key="12">
    <source>
        <dbReference type="PROSITE" id="PS51145"/>
    </source>
</evidence>
<dbReference type="InterPro" id="IPR000488">
    <property type="entry name" value="Death_dom"/>
</dbReference>
<keyword evidence="14" id="KW-1185">Reference proteome</keyword>
<dbReference type="PRINTS" id="PR01415">
    <property type="entry name" value="ANKYRIN"/>
</dbReference>
<feature type="repeat" description="ANK" evidence="9">
    <location>
        <begin position="579"/>
        <end position="611"/>
    </location>
</feature>
<dbReference type="PROSITE" id="PS50088">
    <property type="entry name" value="ANK_REPEAT"/>
    <property type="match status" value="19"/>
</dbReference>
<dbReference type="Gene3D" id="2.60.40.2660">
    <property type="match status" value="1"/>
</dbReference>
<feature type="repeat" description="ANK" evidence="9">
    <location>
        <begin position="214"/>
        <end position="246"/>
    </location>
</feature>
<dbReference type="SMART" id="SM00248">
    <property type="entry name" value="ANK"/>
    <property type="match status" value="22"/>
</dbReference>
<dbReference type="Gene3D" id="1.10.533.10">
    <property type="entry name" value="Death Domain, Fas"/>
    <property type="match status" value="1"/>
</dbReference>
<comment type="caution">
    <text evidence="13">The sequence shown here is derived from an EMBL/GenBank/DDBJ whole genome shotgun (WGS) entry which is preliminary data.</text>
</comment>
<dbReference type="Pfam" id="PF00531">
    <property type="entry name" value="Death"/>
    <property type="match status" value="1"/>
</dbReference>
<dbReference type="SUPFAM" id="SSF48403">
    <property type="entry name" value="Ankyrin repeat"/>
    <property type="match status" value="3"/>
</dbReference>
<organism evidence="13 14">
    <name type="scientific">Taenia crassiceps</name>
    <dbReference type="NCBI Taxonomy" id="6207"/>
    <lineage>
        <taxon>Eukaryota</taxon>
        <taxon>Metazoa</taxon>
        <taxon>Spiralia</taxon>
        <taxon>Lophotrochozoa</taxon>
        <taxon>Platyhelminthes</taxon>
        <taxon>Cestoda</taxon>
        <taxon>Eucestoda</taxon>
        <taxon>Cyclophyllidea</taxon>
        <taxon>Taeniidae</taxon>
        <taxon>Taenia</taxon>
    </lineage>
</organism>
<feature type="repeat" description="ANK" evidence="9">
    <location>
        <begin position="118"/>
        <end position="150"/>
    </location>
</feature>
<feature type="repeat" description="ANK" evidence="9">
    <location>
        <begin position="346"/>
        <end position="378"/>
    </location>
</feature>
<feature type="region of interest" description="Disordered" evidence="10">
    <location>
        <begin position="1"/>
        <end position="21"/>
    </location>
</feature>
<feature type="domain" description="Death" evidence="11">
    <location>
        <begin position="1559"/>
        <end position="1636"/>
    </location>
</feature>
<evidence type="ECO:0000256" key="9">
    <source>
        <dbReference type="PROSITE-ProRule" id="PRU00023"/>
    </source>
</evidence>
<dbReference type="SUPFAM" id="SSF47986">
    <property type="entry name" value="DEATH domain"/>
    <property type="match status" value="1"/>
</dbReference>
<dbReference type="PROSITE" id="PS51145">
    <property type="entry name" value="ZU5"/>
    <property type="match status" value="2"/>
</dbReference>
<feature type="repeat" description="ANK" evidence="9">
    <location>
        <begin position="445"/>
        <end position="477"/>
    </location>
</feature>
<feature type="repeat" description="ANK" evidence="9">
    <location>
        <begin position="649"/>
        <end position="681"/>
    </location>
</feature>
<feature type="repeat" description="ANK" evidence="9">
    <location>
        <begin position="715"/>
        <end position="752"/>
    </location>
</feature>
<feature type="domain" description="ZU5" evidence="12">
    <location>
        <begin position="993"/>
        <end position="1122"/>
    </location>
</feature>
<dbReference type="PANTHER" id="PTHR24123">
    <property type="entry name" value="ANKYRIN REPEAT-CONTAINING"/>
    <property type="match status" value="1"/>
</dbReference>
<evidence type="ECO:0000256" key="6">
    <source>
        <dbReference type="ARBA" id="ARBA00023043"/>
    </source>
</evidence>
<dbReference type="SMART" id="SM00005">
    <property type="entry name" value="DEATH"/>
    <property type="match status" value="1"/>
</dbReference>
<feature type="repeat" description="ANK" evidence="9">
    <location>
        <begin position="85"/>
        <end position="117"/>
    </location>
</feature>
<gene>
    <name evidence="13" type="ORF">TcWFU_001225</name>
</gene>
<proteinExistence type="predicted"/>
<feature type="repeat" description="ANK" evidence="9">
    <location>
        <begin position="511"/>
        <end position="543"/>
    </location>
</feature>
<evidence type="ECO:0000256" key="1">
    <source>
        <dbReference type="ARBA" id="ARBA00004245"/>
    </source>
</evidence>
<dbReference type="InterPro" id="IPR002110">
    <property type="entry name" value="Ankyrin_rpt"/>
</dbReference>
<evidence type="ECO:0000313" key="14">
    <source>
        <dbReference type="Proteomes" id="UP001651158"/>
    </source>
</evidence>
<name>A0ABR4Q8Q1_9CEST</name>
<dbReference type="SMART" id="SM00218">
    <property type="entry name" value="ZU5"/>
    <property type="match status" value="1"/>
</dbReference>
<feature type="repeat" description="ANK" evidence="9">
    <location>
        <begin position="247"/>
        <end position="279"/>
    </location>
</feature>
<evidence type="ECO:0000313" key="13">
    <source>
        <dbReference type="EMBL" id="KAL5106049.1"/>
    </source>
</evidence>
<protein>
    <submittedName>
        <fullName evidence="13">Ankyrin-3</fullName>
    </submittedName>
</protein>
<dbReference type="Pfam" id="PF00023">
    <property type="entry name" value="Ank"/>
    <property type="match status" value="4"/>
</dbReference>
<dbReference type="Pfam" id="PF17809">
    <property type="entry name" value="UPA_2"/>
    <property type="match status" value="1"/>
</dbReference>
<dbReference type="PROSITE" id="PS50017">
    <property type="entry name" value="DEATH_DOMAIN"/>
    <property type="match status" value="1"/>
</dbReference>
<keyword evidence="3" id="KW-0963">Cytoplasm</keyword>
<keyword evidence="5" id="KW-0677">Repeat</keyword>
<feature type="repeat" description="ANK" evidence="9">
    <location>
        <begin position="612"/>
        <end position="644"/>
    </location>
</feature>
<dbReference type="InterPro" id="IPR011029">
    <property type="entry name" value="DEATH-like_dom_sf"/>
</dbReference>
<feature type="repeat" description="ANK" evidence="9">
    <location>
        <begin position="379"/>
        <end position="411"/>
    </location>
</feature>
<keyword evidence="7" id="KW-0472">Membrane</keyword>
<feature type="repeat" description="ANK" evidence="9">
    <location>
        <begin position="412"/>
        <end position="444"/>
    </location>
</feature>
<evidence type="ECO:0000256" key="10">
    <source>
        <dbReference type="SAM" id="MobiDB-lite"/>
    </source>
</evidence>
<evidence type="ECO:0000256" key="8">
    <source>
        <dbReference type="ARBA" id="ARBA00023212"/>
    </source>
</evidence>
<dbReference type="InterPro" id="IPR000906">
    <property type="entry name" value="ZU5_dom"/>
</dbReference>
<dbReference type="Gene3D" id="1.25.40.20">
    <property type="entry name" value="Ankyrin repeat-containing domain"/>
    <property type="match status" value="4"/>
</dbReference>
<dbReference type="InterPro" id="IPR051165">
    <property type="entry name" value="Multifunctional_ANK_Repeat"/>
</dbReference>
<dbReference type="Proteomes" id="UP001651158">
    <property type="component" value="Unassembled WGS sequence"/>
</dbReference>
<accession>A0ABR4Q8Q1</accession>
<evidence type="ECO:0000256" key="7">
    <source>
        <dbReference type="ARBA" id="ARBA00023136"/>
    </source>
</evidence>
<dbReference type="Pfam" id="PF00791">
    <property type="entry name" value="ZU5"/>
    <property type="match status" value="1"/>
</dbReference>
<dbReference type="InterPro" id="IPR040745">
    <property type="entry name" value="Ankyrin_UPA"/>
</dbReference>
<evidence type="ECO:0000256" key="5">
    <source>
        <dbReference type="ARBA" id="ARBA00022737"/>
    </source>
</evidence>
<dbReference type="PANTHER" id="PTHR24123:SF141">
    <property type="entry name" value="ANKYRIN 2, ISOFORM U"/>
    <property type="match status" value="1"/>
</dbReference>
<keyword evidence="4" id="KW-0597">Phosphoprotein</keyword>
<reference evidence="13 14" key="1">
    <citation type="journal article" date="2022" name="Front. Cell. Infect. Microbiol.">
        <title>The Genomes of Two Strains of Taenia crassiceps the Animal Model for the Study of Human Cysticercosis.</title>
        <authorList>
            <person name="Bobes R.J."/>
            <person name="Estrada K."/>
            <person name="Rios-Valencia D.G."/>
            <person name="Calderon-Gallegos A."/>
            <person name="de la Torre P."/>
            <person name="Carrero J.C."/>
            <person name="Sanchez-Flores A."/>
            <person name="Laclette J.P."/>
        </authorList>
    </citation>
    <scope>NUCLEOTIDE SEQUENCE [LARGE SCALE GENOMIC DNA]</scope>
    <source>
        <strain evidence="13">WFUcys</strain>
    </source>
</reference>
<dbReference type="Gene3D" id="2.60.220.30">
    <property type="match status" value="2"/>
</dbReference>
<feature type="repeat" description="ANK" evidence="9">
    <location>
        <begin position="682"/>
        <end position="714"/>
    </location>
</feature>
<feature type="region of interest" description="Disordered" evidence="10">
    <location>
        <begin position="1820"/>
        <end position="1852"/>
    </location>
</feature>
<feature type="repeat" description="ANK" evidence="9">
    <location>
        <begin position="313"/>
        <end position="345"/>
    </location>
</feature>
<feature type="repeat" description="ANK" evidence="9">
    <location>
        <begin position="544"/>
        <end position="566"/>
    </location>
</feature>
<dbReference type="InterPro" id="IPR036770">
    <property type="entry name" value="Ankyrin_rpt-contain_sf"/>
</dbReference>
<dbReference type="Pfam" id="PF13857">
    <property type="entry name" value="Ank_5"/>
    <property type="match status" value="1"/>
</dbReference>